<dbReference type="Proteomes" id="UP001054945">
    <property type="component" value="Unassembled WGS sequence"/>
</dbReference>
<dbReference type="InterPro" id="IPR039151">
    <property type="entry name" value="INTU"/>
</dbReference>
<evidence type="ECO:0000313" key="2">
    <source>
        <dbReference type="Proteomes" id="UP001054945"/>
    </source>
</evidence>
<sequence length="181" mass="20581">MFITLSHMISDIASPPLLSCSLTIQGELIHASFVKEGNGTFVLAFPGKCCTISESQHFVTDLVKLLKFQFSSLKINILHYYPYKVTHVQELLPAHLPVRHTFALEFLVHMEVDSDWPWNFSWTDEAHFSLFGFVNTQNCKDMGRVIVFRGSGSRTRTFNSKRYESLVQPSHSNTSTACMSE</sequence>
<gene>
    <name evidence="1" type="primary">intu</name>
    <name evidence="1" type="ORF">CEXT_202701</name>
</gene>
<proteinExistence type="predicted"/>
<organism evidence="1 2">
    <name type="scientific">Caerostris extrusa</name>
    <name type="common">Bark spider</name>
    <name type="synonym">Caerostris bankana</name>
    <dbReference type="NCBI Taxonomy" id="172846"/>
    <lineage>
        <taxon>Eukaryota</taxon>
        <taxon>Metazoa</taxon>
        <taxon>Ecdysozoa</taxon>
        <taxon>Arthropoda</taxon>
        <taxon>Chelicerata</taxon>
        <taxon>Arachnida</taxon>
        <taxon>Araneae</taxon>
        <taxon>Araneomorphae</taxon>
        <taxon>Entelegynae</taxon>
        <taxon>Araneoidea</taxon>
        <taxon>Araneidae</taxon>
        <taxon>Caerostris</taxon>
    </lineage>
</organism>
<dbReference type="PANTHER" id="PTHR21082:SF4">
    <property type="entry name" value="PROTEIN INTURNED"/>
    <property type="match status" value="1"/>
</dbReference>
<dbReference type="GO" id="GO:0005737">
    <property type="term" value="C:cytoplasm"/>
    <property type="evidence" value="ECO:0007669"/>
    <property type="project" value="TreeGrafter"/>
</dbReference>
<reference evidence="1 2" key="1">
    <citation type="submission" date="2021-06" db="EMBL/GenBank/DDBJ databases">
        <title>Caerostris extrusa draft genome.</title>
        <authorList>
            <person name="Kono N."/>
            <person name="Arakawa K."/>
        </authorList>
    </citation>
    <scope>NUCLEOTIDE SEQUENCE [LARGE SCALE GENOMIC DNA]</scope>
</reference>
<accession>A0AAV4QK33</accession>
<dbReference type="GO" id="GO:0001736">
    <property type="term" value="P:establishment of planar polarity"/>
    <property type="evidence" value="ECO:0007669"/>
    <property type="project" value="InterPro"/>
</dbReference>
<keyword evidence="2" id="KW-1185">Reference proteome</keyword>
<dbReference type="GO" id="GO:0060271">
    <property type="term" value="P:cilium assembly"/>
    <property type="evidence" value="ECO:0007669"/>
    <property type="project" value="InterPro"/>
</dbReference>
<dbReference type="EMBL" id="BPLR01006414">
    <property type="protein sequence ID" value="GIY09664.1"/>
    <property type="molecule type" value="Genomic_DNA"/>
</dbReference>
<name>A0AAV4QK33_CAEEX</name>
<dbReference type="PANTHER" id="PTHR21082">
    <property type="entry name" value="PROTEIN INTURNED"/>
    <property type="match status" value="1"/>
</dbReference>
<dbReference type="AlphaFoldDB" id="A0AAV4QK33"/>
<comment type="caution">
    <text evidence="1">The sequence shown here is derived from an EMBL/GenBank/DDBJ whole genome shotgun (WGS) entry which is preliminary data.</text>
</comment>
<dbReference type="GO" id="GO:0005929">
    <property type="term" value="C:cilium"/>
    <property type="evidence" value="ECO:0007669"/>
    <property type="project" value="TreeGrafter"/>
</dbReference>
<protein>
    <submittedName>
        <fullName evidence="1">Protein inturned</fullName>
    </submittedName>
</protein>
<dbReference type="GO" id="GO:0007399">
    <property type="term" value="P:nervous system development"/>
    <property type="evidence" value="ECO:0007669"/>
    <property type="project" value="TreeGrafter"/>
</dbReference>
<evidence type="ECO:0000313" key="1">
    <source>
        <dbReference type="EMBL" id="GIY09664.1"/>
    </source>
</evidence>